<evidence type="ECO:0000313" key="4">
    <source>
        <dbReference type="Proteomes" id="UP000466514"/>
    </source>
</evidence>
<feature type="region of interest" description="Disordered" evidence="1">
    <location>
        <begin position="134"/>
        <end position="200"/>
    </location>
</feature>
<gene>
    <name evidence="3" type="ORF">MPSYJ_48550</name>
</gene>
<dbReference type="AlphaFoldDB" id="A0A7I7MGD1"/>
<reference evidence="3 4" key="1">
    <citation type="journal article" date="2019" name="Emerg. Microbes Infect.">
        <title>Comprehensive subspecies identification of 175 nontuberculous mycobacteria species based on 7547 genomic profiles.</title>
        <authorList>
            <person name="Matsumoto Y."/>
            <person name="Kinjo T."/>
            <person name="Motooka D."/>
            <person name="Nabeya D."/>
            <person name="Jung N."/>
            <person name="Uechi K."/>
            <person name="Horii T."/>
            <person name="Iida T."/>
            <person name="Fujita J."/>
            <person name="Nakamura S."/>
        </authorList>
    </citation>
    <scope>NUCLEOTIDE SEQUENCE [LARGE SCALE GENOMIC DNA]</scope>
    <source>
        <strain evidence="3 4">JCM 13323</strain>
    </source>
</reference>
<evidence type="ECO:0000256" key="1">
    <source>
        <dbReference type="SAM" id="MobiDB-lite"/>
    </source>
</evidence>
<keyword evidence="4" id="KW-1185">Reference proteome</keyword>
<feature type="transmembrane region" description="Helical" evidence="2">
    <location>
        <begin position="38"/>
        <end position="55"/>
    </location>
</feature>
<feature type="transmembrane region" description="Helical" evidence="2">
    <location>
        <begin position="12"/>
        <end position="31"/>
    </location>
</feature>
<evidence type="ECO:0000313" key="3">
    <source>
        <dbReference type="EMBL" id="BBX71394.1"/>
    </source>
</evidence>
<feature type="compositionally biased region" description="Low complexity" evidence="1">
    <location>
        <begin position="169"/>
        <end position="182"/>
    </location>
</feature>
<keyword evidence="2" id="KW-1133">Transmembrane helix</keyword>
<dbReference type="KEGG" id="mpsc:MPSYJ_48550"/>
<feature type="transmembrane region" description="Helical" evidence="2">
    <location>
        <begin position="75"/>
        <end position="96"/>
    </location>
</feature>
<feature type="compositionally biased region" description="Basic and acidic residues" evidence="1">
    <location>
        <begin position="188"/>
        <end position="200"/>
    </location>
</feature>
<name>A0A7I7MGD1_9MYCO</name>
<evidence type="ECO:0000256" key="2">
    <source>
        <dbReference type="SAM" id="Phobius"/>
    </source>
</evidence>
<dbReference type="Proteomes" id="UP000466514">
    <property type="component" value="Chromosome"/>
</dbReference>
<keyword evidence="2" id="KW-0472">Membrane</keyword>
<accession>A0A7I7MGD1</accession>
<feature type="transmembrane region" description="Helical" evidence="2">
    <location>
        <begin position="108"/>
        <end position="132"/>
    </location>
</feature>
<sequence>MVPNHWQEWVPAGLFFVTIAVLQLIWAYAVISRATAPVLAAGIMINLAVVALWALTRTAGAPFGPHAGVAEVVQAADLCAALLEIYVVMGAGWAWYRSHRGDLIPGYANALILFGAVAVVTLASTAGVVSGLRHGHHAPPMAEPGHHRPNAGHTDAHHAHTPEPQTADAPAVPFSPEPVAVPVAPPEPSHDGHSDHDHAD</sequence>
<keyword evidence="2" id="KW-0812">Transmembrane</keyword>
<protein>
    <submittedName>
        <fullName evidence="3">Uncharacterized protein</fullName>
    </submittedName>
</protein>
<proteinExistence type="predicted"/>
<dbReference type="EMBL" id="AP022574">
    <property type="protein sequence ID" value="BBX71394.1"/>
    <property type="molecule type" value="Genomic_DNA"/>
</dbReference>
<organism evidence="3 4">
    <name type="scientific">Mycolicibacterium psychrotolerans</name>
    <dbReference type="NCBI Taxonomy" id="216929"/>
    <lineage>
        <taxon>Bacteria</taxon>
        <taxon>Bacillati</taxon>
        <taxon>Actinomycetota</taxon>
        <taxon>Actinomycetes</taxon>
        <taxon>Mycobacteriales</taxon>
        <taxon>Mycobacteriaceae</taxon>
        <taxon>Mycolicibacterium</taxon>
    </lineage>
</organism>